<name>A0A0R0CN25_9GAMM</name>
<keyword evidence="2" id="KW-1185">Reference proteome</keyword>
<dbReference type="AlphaFoldDB" id="A0A0R0CN25"/>
<organism evidence="1 2">
    <name type="scientific">Pseudoxanthomonas dokdonensis</name>
    <dbReference type="NCBI Taxonomy" id="344882"/>
    <lineage>
        <taxon>Bacteria</taxon>
        <taxon>Pseudomonadati</taxon>
        <taxon>Pseudomonadota</taxon>
        <taxon>Gammaproteobacteria</taxon>
        <taxon>Lysobacterales</taxon>
        <taxon>Lysobacteraceae</taxon>
        <taxon>Pseudoxanthomonas</taxon>
    </lineage>
</organism>
<evidence type="ECO:0000313" key="1">
    <source>
        <dbReference type="EMBL" id="KRG71077.1"/>
    </source>
</evidence>
<gene>
    <name evidence="1" type="ORF">ABB29_04465</name>
</gene>
<dbReference type="EMBL" id="LDJL01000004">
    <property type="protein sequence ID" value="KRG71077.1"/>
    <property type="molecule type" value="Genomic_DNA"/>
</dbReference>
<proteinExistence type="predicted"/>
<dbReference type="RefSeq" id="WP_057657407.1">
    <property type="nucleotide sequence ID" value="NZ_LDJL01000004.1"/>
</dbReference>
<protein>
    <recommendedName>
        <fullName evidence="3">Flagellar protein FliT</fullName>
    </recommendedName>
</protein>
<dbReference type="Proteomes" id="UP000052052">
    <property type="component" value="Unassembled WGS sequence"/>
</dbReference>
<evidence type="ECO:0008006" key="3">
    <source>
        <dbReference type="Google" id="ProtNLM"/>
    </source>
</evidence>
<evidence type="ECO:0000313" key="2">
    <source>
        <dbReference type="Proteomes" id="UP000052052"/>
    </source>
</evidence>
<dbReference type="PATRIC" id="fig|344882.3.peg.2229"/>
<accession>A0A0R0CN25</accession>
<reference evidence="1 2" key="1">
    <citation type="submission" date="2015-05" db="EMBL/GenBank/DDBJ databases">
        <title>Genome sequencing and analysis of members of genus Stenotrophomonas.</title>
        <authorList>
            <person name="Patil P.P."/>
            <person name="Midha S."/>
            <person name="Patil P.B."/>
        </authorList>
    </citation>
    <scope>NUCLEOTIDE SEQUENCE [LARGE SCALE GENOMIC DNA]</scope>
    <source>
        <strain evidence="1 2">DSM 21858</strain>
    </source>
</reference>
<sequence length="113" mass="12320">MTNLPASAIDSDIGNDLQTLHAQLQAMQAPLANGDLDGAQWLLSRHDQDLRQFLASPSRTGGCQAQLRALLAAQQTMLQTMTALRDRAAEQMRQLQQSGRAARSYARMGGERA</sequence>
<dbReference type="STRING" id="344882.ABB29_04465"/>
<dbReference type="OrthoDB" id="5985906at2"/>
<comment type="caution">
    <text evidence="1">The sequence shown here is derived from an EMBL/GenBank/DDBJ whole genome shotgun (WGS) entry which is preliminary data.</text>
</comment>